<protein>
    <submittedName>
        <fullName evidence="1 3">Uncharacterized protein</fullName>
    </submittedName>
</protein>
<dbReference type="EMBL" id="UZAD01000408">
    <property type="protein sequence ID" value="VDN83757.1"/>
    <property type="molecule type" value="Genomic_DNA"/>
</dbReference>
<evidence type="ECO:0000313" key="3">
    <source>
        <dbReference type="WBParaSite" id="BPAG_0000260101-mRNA-1"/>
    </source>
</evidence>
<organism evidence="3">
    <name type="scientific">Brugia pahangi</name>
    <name type="common">Filarial nematode worm</name>
    <dbReference type="NCBI Taxonomy" id="6280"/>
    <lineage>
        <taxon>Eukaryota</taxon>
        <taxon>Metazoa</taxon>
        <taxon>Ecdysozoa</taxon>
        <taxon>Nematoda</taxon>
        <taxon>Chromadorea</taxon>
        <taxon>Rhabditida</taxon>
        <taxon>Spirurina</taxon>
        <taxon>Spiruromorpha</taxon>
        <taxon>Filarioidea</taxon>
        <taxon>Onchocercidae</taxon>
        <taxon>Brugia</taxon>
    </lineage>
</organism>
<gene>
    <name evidence="1" type="ORF">BPAG_LOCUS2571</name>
</gene>
<dbReference type="AlphaFoldDB" id="A0A0N4T321"/>
<proteinExistence type="predicted"/>
<evidence type="ECO:0000313" key="2">
    <source>
        <dbReference type="Proteomes" id="UP000278627"/>
    </source>
</evidence>
<reference evidence="3" key="1">
    <citation type="submission" date="2017-02" db="UniProtKB">
        <authorList>
            <consortium name="WormBaseParasite"/>
        </authorList>
    </citation>
    <scope>IDENTIFICATION</scope>
</reference>
<dbReference type="WBParaSite" id="BPAG_0000260101-mRNA-1">
    <property type="protein sequence ID" value="BPAG_0000260101-mRNA-1"/>
    <property type="gene ID" value="BPAG_0000260101"/>
</dbReference>
<accession>A0A0N4T321</accession>
<evidence type="ECO:0000313" key="1">
    <source>
        <dbReference type="EMBL" id="VDN83757.1"/>
    </source>
</evidence>
<keyword evidence="2" id="KW-1185">Reference proteome</keyword>
<reference evidence="1 2" key="2">
    <citation type="submission" date="2018-11" db="EMBL/GenBank/DDBJ databases">
        <authorList>
            <consortium name="Pathogen Informatics"/>
        </authorList>
    </citation>
    <scope>NUCLEOTIDE SEQUENCE [LARGE SCALE GENOMIC DNA]</scope>
</reference>
<sequence length="65" mass="7489">MVRDSINNKHNNFRGLFAATFCVTRSEPLMSPSKSANQPQMPFFFLDLSAALTPTQNFRFQSERF</sequence>
<name>A0A0N4T321_BRUPA</name>
<dbReference type="Proteomes" id="UP000278627">
    <property type="component" value="Unassembled WGS sequence"/>
</dbReference>